<feature type="compositionally biased region" description="Basic and acidic residues" evidence="1">
    <location>
        <begin position="52"/>
        <end position="64"/>
    </location>
</feature>
<keyword evidence="3" id="KW-1185">Reference proteome</keyword>
<evidence type="ECO:0000256" key="1">
    <source>
        <dbReference type="SAM" id="MobiDB-lite"/>
    </source>
</evidence>
<protein>
    <submittedName>
        <fullName evidence="2">Uncharacterized protein</fullName>
    </submittedName>
</protein>
<name>A0ABQ9IAW8_9NEOP</name>
<feature type="region of interest" description="Disordered" evidence="1">
    <location>
        <begin position="45"/>
        <end position="67"/>
    </location>
</feature>
<proteinExistence type="predicted"/>
<organism evidence="2 3">
    <name type="scientific">Dryococelus australis</name>
    <dbReference type="NCBI Taxonomy" id="614101"/>
    <lineage>
        <taxon>Eukaryota</taxon>
        <taxon>Metazoa</taxon>
        <taxon>Ecdysozoa</taxon>
        <taxon>Arthropoda</taxon>
        <taxon>Hexapoda</taxon>
        <taxon>Insecta</taxon>
        <taxon>Pterygota</taxon>
        <taxon>Neoptera</taxon>
        <taxon>Polyneoptera</taxon>
        <taxon>Phasmatodea</taxon>
        <taxon>Verophasmatodea</taxon>
        <taxon>Anareolatae</taxon>
        <taxon>Phasmatidae</taxon>
        <taxon>Eurycanthinae</taxon>
        <taxon>Dryococelus</taxon>
    </lineage>
</organism>
<evidence type="ECO:0000313" key="2">
    <source>
        <dbReference type="EMBL" id="KAJ8893466.1"/>
    </source>
</evidence>
<sequence>MSSTPFLSSSLMAYSSLLPHHLAAAFSTYPSPILLPFSAPFPVLAPPPPHTGTRDQNEKKGILDKDDEQDCQKVVNDEDEIDKHCDPDWEGSAENTEANHTEYLSSNIACVITQKGTGVTQRVVTQGECSTYQEEIPINELGKVVNKRRKTAEQDEWFDKQNKELRWSREGKKRKRGACRGERKMWPACNSAMCKISKVRECTKLLQEDRQKLFQSFWKKMNWDPEKSVHSIADKESNKTVYKSILLTIPQGCNSHLHNKNCRWTHSYFVGLYREYSRQCQEKTPPVKPLSGFTYENVVHDTNIGLQIPKKDRSMVKYDSIRPGRKTHDPIVNDIKVIKYSPDGTIQVKLNFDDEYIDLPHRTSRNEYGNFCDFPQLINEPIKTKYNTRSANTYRIIPVDCGPFYDSLPHECGCMWLLSHPTHAALTFVTLHLHCLRSHWPHWCCVWNNMTNGTHISTGEHEHLVEAGFLQQTLLMVGKRAWGEQMASTKIIFLPY</sequence>
<dbReference type="EMBL" id="JARBHB010000002">
    <property type="protein sequence ID" value="KAJ8893466.1"/>
    <property type="molecule type" value="Genomic_DNA"/>
</dbReference>
<comment type="caution">
    <text evidence="2">The sequence shown here is derived from an EMBL/GenBank/DDBJ whole genome shotgun (WGS) entry which is preliminary data.</text>
</comment>
<reference evidence="2 3" key="1">
    <citation type="submission" date="2023-02" db="EMBL/GenBank/DDBJ databases">
        <title>LHISI_Scaffold_Assembly.</title>
        <authorList>
            <person name="Stuart O.P."/>
            <person name="Cleave R."/>
            <person name="Magrath M.J.L."/>
            <person name="Mikheyev A.S."/>
        </authorList>
    </citation>
    <scope>NUCLEOTIDE SEQUENCE [LARGE SCALE GENOMIC DNA]</scope>
    <source>
        <strain evidence="2">Daus_M_001</strain>
        <tissue evidence="2">Leg muscle</tissue>
    </source>
</reference>
<dbReference type="Proteomes" id="UP001159363">
    <property type="component" value="Chromosome 2"/>
</dbReference>
<evidence type="ECO:0000313" key="3">
    <source>
        <dbReference type="Proteomes" id="UP001159363"/>
    </source>
</evidence>
<accession>A0ABQ9IAW8</accession>
<gene>
    <name evidence="2" type="ORF">PR048_006064</name>
</gene>